<dbReference type="Proteomes" id="UP000515317">
    <property type="component" value="Chromosome"/>
</dbReference>
<gene>
    <name evidence="1" type="ORF">IZ6_22690</name>
</gene>
<evidence type="ECO:0000313" key="1">
    <source>
        <dbReference type="EMBL" id="BCJ91534.1"/>
    </source>
</evidence>
<reference evidence="1 2" key="1">
    <citation type="submission" date="2020-08" db="EMBL/GenBank/DDBJ databases">
        <title>Genome sequence of Rhizobiales bacterium strain IZ6.</title>
        <authorList>
            <person name="Nakai R."/>
            <person name="Naganuma T."/>
        </authorList>
    </citation>
    <scope>NUCLEOTIDE SEQUENCE [LARGE SCALE GENOMIC DNA]</scope>
    <source>
        <strain evidence="1 2">IZ6</strain>
    </source>
</reference>
<evidence type="ECO:0000313" key="2">
    <source>
        <dbReference type="Proteomes" id="UP000515317"/>
    </source>
</evidence>
<dbReference type="AlphaFoldDB" id="A0A6S6QM66"/>
<dbReference type="KEGG" id="tso:IZ6_22690"/>
<protein>
    <submittedName>
        <fullName evidence="1">Uncharacterized protein</fullName>
    </submittedName>
</protein>
<proteinExistence type="predicted"/>
<keyword evidence="2" id="KW-1185">Reference proteome</keyword>
<organism evidence="1 2">
    <name type="scientific">Terrihabitans soli</name>
    <dbReference type="NCBI Taxonomy" id="708113"/>
    <lineage>
        <taxon>Bacteria</taxon>
        <taxon>Pseudomonadati</taxon>
        <taxon>Pseudomonadota</taxon>
        <taxon>Alphaproteobacteria</taxon>
        <taxon>Hyphomicrobiales</taxon>
        <taxon>Terrihabitans</taxon>
    </lineage>
</organism>
<accession>A0A6S6QM66</accession>
<name>A0A6S6QM66_9HYPH</name>
<dbReference type="RefSeq" id="WP_222875177.1">
    <property type="nucleotide sequence ID" value="NZ_AP023361.1"/>
</dbReference>
<sequence>MGQQLKLIKTIDILPDANGVPPGSNERMAALLADLERAWGGADRDLGVRAATCIRELIQQKEQAMSLMLESSSLLKDALTRLHALRALI</sequence>
<dbReference type="EMBL" id="AP023361">
    <property type="protein sequence ID" value="BCJ91534.1"/>
    <property type="molecule type" value="Genomic_DNA"/>
</dbReference>